<accession>A0ABT1PVM1</accession>
<dbReference type="InterPro" id="IPR000835">
    <property type="entry name" value="HTH_MarR-typ"/>
</dbReference>
<dbReference type="Pfam" id="PF00480">
    <property type="entry name" value="ROK"/>
    <property type="match status" value="1"/>
</dbReference>
<dbReference type="Gene3D" id="1.10.10.10">
    <property type="entry name" value="Winged helix-like DNA-binding domain superfamily/Winged helix DNA-binding domain"/>
    <property type="match status" value="1"/>
</dbReference>
<evidence type="ECO:0000313" key="3">
    <source>
        <dbReference type="EMBL" id="MCQ4081724.1"/>
    </source>
</evidence>
<feature type="domain" description="HTH marR-type" evidence="2">
    <location>
        <begin position="24"/>
        <end position="65"/>
    </location>
</feature>
<evidence type="ECO:0000259" key="2">
    <source>
        <dbReference type="Pfam" id="PF12802"/>
    </source>
</evidence>
<dbReference type="SUPFAM" id="SSF46785">
    <property type="entry name" value="Winged helix' DNA-binding domain"/>
    <property type="match status" value="1"/>
</dbReference>
<sequence length="409" mass="41690">MKTNLAPLGPKAGKESVRSHNLSLVLRAVLDEGEATRAGIASRVGLTRAAVSSLVDELIDAGYLTEHGKAFSGQAGRPGTVLRMSRTGPAGLGVEINVDYISASVVDLSGADRFRLTEHTDNRGGPPADALGRAAQLAARALASAEEHGLHAVAAELALPGLVSGGTVRQAPNLGWSQVAAEGVFAQALAAARPGHRALPVTAENEANLAALAELWFGGLGPRRSFLYVSGEIGIGGALVVDGELFRGAHGFAGEIGHVVVRPDGPRCRCGANGCLEQYAGQAALLRAVGLDEKAGLDGVEELARRAAAGDEATVGALEDAGQMLGLALSGAVNLLDPDAVVLGGIYRGLARWLAAAAGRELAQRVVSGLWAEDRLLAASLAGTTVAARGAAAHAVWASLPRGAESRLR</sequence>
<comment type="caution">
    <text evidence="3">The sequence shown here is derived from an EMBL/GenBank/DDBJ whole genome shotgun (WGS) entry which is preliminary data.</text>
</comment>
<name>A0ABT1PVM1_9ACTN</name>
<proteinExistence type="inferred from homology"/>
<dbReference type="Proteomes" id="UP001057702">
    <property type="component" value="Unassembled WGS sequence"/>
</dbReference>
<evidence type="ECO:0000313" key="4">
    <source>
        <dbReference type="Proteomes" id="UP001057702"/>
    </source>
</evidence>
<organism evidence="3 4">
    <name type="scientific">Streptomyces humicola</name>
    <dbReference type="NCBI Taxonomy" id="2953240"/>
    <lineage>
        <taxon>Bacteria</taxon>
        <taxon>Bacillati</taxon>
        <taxon>Actinomycetota</taxon>
        <taxon>Actinomycetes</taxon>
        <taxon>Kitasatosporales</taxon>
        <taxon>Streptomycetaceae</taxon>
        <taxon>Streptomyces</taxon>
    </lineage>
</organism>
<dbReference type="PANTHER" id="PTHR18964">
    <property type="entry name" value="ROK (REPRESSOR, ORF, KINASE) FAMILY"/>
    <property type="match status" value="1"/>
</dbReference>
<dbReference type="InterPro" id="IPR000600">
    <property type="entry name" value="ROK"/>
</dbReference>
<dbReference type="PANTHER" id="PTHR18964:SF149">
    <property type="entry name" value="BIFUNCTIONAL UDP-N-ACETYLGLUCOSAMINE 2-EPIMERASE_N-ACETYLMANNOSAMINE KINASE"/>
    <property type="match status" value="1"/>
</dbReference>
<evidence type="ECO:0000256" key="1">
    <source>
        <dbReference type="ARBA" id="ARBA00006479"/>
    </source>
</evidence>
<dbReference type="InterPro" id="IPR036390">
    <property type="entry name" value="WH_DNA-bd_sf"/>
</dbReference>
<dbReference type="InterPro" id="IPR043129">
    <property type="entry name" value="ATPase_NBD"/>
</dbReference>
<comment type="similarity">
    <text evidence="1">Belongs to the ROK (NagC/XylR) family.</text>
</comment>
<reference evidence="3" key="1">
    <citation type="submission" date="2022-06" db="EMBL/GenBank/DDBJ databases">
        <title>Draft genome sequence of Streptomyces sp. RB6PN25 isolated from peat swamp forest in Thailand.</title>
        <authorList>
            <person name="Duangmal K."/>
            <person name="Klaysubun C."/>
        </authorList>
    </citation>
    <scope>NUCLEOTIDE SEQUENCE</scope>
    <source>
        <strain evidence="3">RB6PN25</strain>
    </source>
</reference>
<dbReference type="CDD" id="cd24076">
    <property type="entry name" value="ASKHA_ATPase_ROK_BsXylR-like"/>
    <property type="match status" value="1"/>
</dbReference>
<dbReference type="Pfam" id="PF12802">
    <property type="entry name" value="MarR_2"/>
    <property type="match status" value="1"/>
</dbReference>
<keyword evidence="4" id="KW-1185">Reference proteome</keyword>
<gene>
    <name evidence="3" type="ORF">NGB36_14175</name>
</gene>
<dbReference type="EMBL" id="JANFNG010000009">
    <property type="protein sequence ID" value="MCQ4081724.1"/>
    <property type="molecule type" value="Genomic_DNA"/>
</dbReference>
<dbReference type="RefSeq" id="WP_255920624.1">
    <property type="nucleotide sequence ID" value="NZ_JANFNG010000009.1"/>
</dbReference>
<dbReference type="SUPFAM" id="SSF53067">
    <property type="entry name" value="Actin-like ATPase domain"/>
    <property type="match status" value="1"/>
</dbReference>
<dbReference type="Gene3D" id="3.30.420.40">
    <property type="match status" value="2"/>
</dbReference>
<protein>
    <submittedName>
        <fullName evidence="3">ROK family transcriptional regulator</fullName>
    </submittedName>
</protein>
<dbReference type="InterPro" id="IPR036388">
    <property type="entry name" value="WH-like_DNA-bd_sf"/>
</dbReference>